<proteinExistence type="predicted"/>
<dbReference type="Proteomes" id="UP000006729">
    <property type="component" value="Chromosome 18"/>
</dbReference>
<comment type="caution">
    <text evidence="1">The sequence shown here is derived from an EMBL/GenBank/DDBJ whole genome shotgun (WGS) entry which is preliminary data.</text>
</comment>
<keyword evidence="2" id="KW-1185">Reference proteome</keyword>
<evidence type="ECO:0000313" key="2">
    <source>
        <dbReference type="Proteomes" id="UP000006729"/>
    </source>
</evidence>
<organism evidence="1 2">
    <name type="scientific">Populus trichocarpa</name>
    <name type="common">Western balsam poplar</name>
    <name type="synonym">Populus balsamifera subsp. trichocarpa</name>
    <dbReference type="NCBI Taxonomy" id="3694"/>
    <lineage>
        <taxon>Eukaryota</taxon>
        <taxon>Viridiplantae</taxon>
        <taxon>Streptophyta</taxon>
        <taxon>Embryophyta</taxon>
        <taxon>Tracheophyta</taxon>
        <taxon>Spermatophyta</taxon>
        <taxon>Magnoliopsida</taxon>
        <taxon>eudicotyledons</taxon>
        <taxon>Gunneridae</taxon>
        <taxon>Pentapetalae</taxon>
        <taxon>rosids</taxon>
        <taxon>fabids</taxon>
        <taxon>Malpighiales</taxon>
        <taxon>Salicaceae</taxon>
        <taxon>Saliceae</taxon>
        <taxon>Populus</taxon>
    </lineage>
</organism>
<evidence type="ECO:0000313" key="1">
    <source>
        <dbReference type="EMBL" id="KAI9378850.1"/>
    </source>
</evidence>
<name>A0ACC0RQM8_POPTR</name>
<gene>
    <name evidence="1" type="ORF">POPTR_018G147032v4</name>
</gene>
<dbReference type="EMBL" id="CM009307">
    <property type="protein sequence ID" value="KAI9378850.1"/>
    <property type="molecule type" value="Genomic_DNA"/>
</dbReference>
<protein>
    <submittedName>
        <fullName evidence="1">Uncharacterized protein</fullName>
    </submittedName>
</protein>
<reference evidence="1 2" key="1">
    <citation type="journal article" date="2006" name="Science">
        <title>The genome of black cottonwood, Populus trichocarpa (Torr. &amp; Gray).</title>
        <authorList>
            <person name="Tuskan G.A."/>
            <person name="Difazio S."/>
            <person name="Jansson S."/>
            <person name="Bohlmann J."/>
            <person name="Grigoriev I."/>
            <person name="Hellsten U."/>
            <person name="Putnam N."/>
            <person name="Ralph S."/>
            <person name="Rombauts S."/>
            <person name="Salamov A."/>
            <person name="Schein J."/>
            <person name="Sterck L."/>
            <person name="Aerts A."/>
            <person name="Bhalerao R.R."/>
            <person name="Bhalerao R.P."/>
            <person name="Blaudez D."/>
            <person name="Boerjan W."/>
            <person name="Brun A."/>
            <person name="Brunner A."/>
            <person name="Busov V."/>
            <person name="Campbell M."/>
            <person name="Carlson J."/>
            <person name="Chalot M."/>
            <person name="Chapman J."/>
            <person name="Chen G.L."/>
            <person name="Cooper D."/>
            <person name="Coutinho P.M."/>
            <person name="Couturier J."/>
            <person name="Covert S."/>
            <person name="Cronk Q."/>
            <person name="Cunningham R."/>
            <person name="Davis J."/>
            <person name="Degroeve S."/>
            <person name="Dejardin A."/>
            <person name="Depamphilis C."/>
            <person name="Detter J."/>
            <person name="Dirks B."/>
            <person name="Dubchak I."/>
            <person name="Duplessis S."/>
            <person name="Ehlting J."/>
            <person name="Ellis B."/>
            <person name="Gendler K."/>
            <person name="Goodstein D."/>
            <person name="Gribskov M."/>
            <person name="Grimwood J."/>
            <person name="Groover A."/>
            <person name="Gunter L."/>
            <person name="Hamberger B."/>
            <person name="Heinze B."/>
            <person name="Helariutta Y."/>
            <person name="Henrissat B."/>
            <person name="Holligan D."/>
            <person name="Holt R."/>
            <person name="Huang W."/>
            <person name="Islam-Faridi N."/>
            <person name="Jones S."/>
            <person name="Jones-Rhoades M."/>
            <person name="Jorgensen R."/>
            <person name="Joshi C."/>
            <person name="Kangasjarvi J."/>
            <person name="Karlsson J."/>
            <person name="Kelleher C."/>
            <person name="Kirkpatrick R."/>
            <person name="Kirst M."/>
            <person name="Kohler A."/>
            <person name="Kalluri U."/>
            <person name="Larimer F."/>
            <person name="Leebens-Mack J."/>
            <person name="Leple J.C."/>
            <person name="Locascio P."/>
            <person name="Lou Y."/>
            <person name="Lucas S."/>
            <person name="Martin F."/>
            <person name="Montanini B."/>
            <person name="Napoli C."/>
            <person name="Nelson D.R."/>
            <person name="Nelson C."/>
            <person name="Nieminen K."/>
            <person name="Nilsson O."/>
            <person name="Pereda V."/>
            <person name="Peter G."/>
            <person name="Philippe R."/>
            <person name="Pilate G."/>
            <person name="Poliakov A."/>
            <person name="Razumovskaya J."/>
            <person name="Richardson P."/>
            <person name="Rinaldi C."/>
            <person name="Ritland K."/>
            <person name="Rouze P."/>
            <person name="Ryaboy D."/>
            <person name="Schmutz J."/>
            <person name="Schrader J."/>
            <person name="Segerman B."/>
            <person name="Shin H."/>
            <person name="Siddiqui A."/>
            <person name="Sterky F."/>
            <person name="Terry A."/>
            <person name="Tsai C.J."/>
            <person name="Uberbacher E."/>
            <person name="Unneberg P."/>
            <person name="Vahala J."/>
            <person name="Wall K."/>
            <person name="Wessler S."/>
            <person name="Yang G."/>
            <person name="Yin T."/>
            <person name="Douglas C."/>
            <person name="Marra M."/>
            <person name="Sandberg G."/>
            <person name="Van de Peer Y."/>
            <person name="Rokhsar D."/>
        </authorList>
    </citation>
    <scope>NUCLEOTIDE SEQUENCE [LARGE SCALE GENOMIC DNA]</scope>
    <source>
        <strain evidence="2">cv. Nisqually</strain>
    </source>
</reference>
<accession>A0ACC0RQM8</accession>
<sequence>MARRNGEKKEGDQYDAYNWPGGNKFDSQAKELFLPFRCFCKRKEIKCNEVAQ</sequence>